<dbReference type="GO" id="GO:0008973">
    <property type="term" value="F:phosphopentomutase activity"/>
    <property type="evidence" value="ECO:0007669"/>
    <property type="project" value="TreeGrafter"/>
</dbReference>
<evidence type="ECO:0000256" key="3">
    <source>
        <dbReference type="ARBA" id="ARBA00022553"/>
    </source>
</evidence>
<dbReference type="PATRIC" id="fig|134287.3.peg.427"/>
<accession>J3Z5V4</accession>
<feature type="domain" description="Alpha-D-phosphohexomutase alpha/beta/alpha" evidence="9">
    <location>
        <begin position="41"/>
        <end position="178"/>
    </location>
</feature>
<keyword evidence="5 8" id="KW-0460">Magnesium</keyword>
<dbReference type="EC" id="5.4.2.2" evidence="7"/>
<dbReference type="RefSeq" id="WP_014889041.1">
    <property type="nucleotide sequence ID" value="NC_018420.1"/>
</dbReference>
<evidence type="ECO:0000256" key="1">
    <source>
        <dbReference type="ARBA" id="ARBA00001946"/>
    </source>
</evidence>
<name>J3Z5V4_9ENTR</name>
<dbReference type="Proteomes" id="UP000003937">
    <property type="component" value="Chromosome"/>
</dbReference>
<keyword evidence="6" id="KW-0413">Isomerase</keyword>
<dbReference type="PANTHER" id="PTHR45745:SF1">
    <property type="entry name" value="PHOSPHOGLUCOMUTASE 2B-RELATED"/>
    <property type="match status" value="1"/>
</dbReference>
<evidence type="ECO:0000256" key="5">
    <source>
        <dbReference type="ARBA" id="ARBA00022842"/>
    </source>
</evidence>
<organism evidence="12 13">
    <name type="scientific">secondary endosymbiont of Heteropsylla cubana</name>
    <dbReference type="NCBI Taxonomy" id="134287"/>
    <lineage>
        <taxon>Bacteria</taxon>
        <taxon>Pseudomonadati</taxon>
        <taxon>Pseudomonadota</taxon>
        <taxon>Gammaproteobacteria</taxon>
        <taxon>Enterobacterales</taxon>
        <taxon>Enterobacteriaceae</taxon>
        <taxon>aphid secondary symbionts</taxon>
    </lineage>
</organism>
<dbReference type="Pfam" id="PF02878">
    <property type="entry name" value="PGM_PMM_I"/>
    <property type="match status" value="1"/>
</dbReference>
<dbReference type="HOGENOM" id="CLU_016950_8_1_6"/>
<evidence type="ECO:0000259" key="10">
    <source>
        <dbReference type="Pfam" id="PF02879"/>
    </source>
</evidence>
<evidence type="ECO:0000259" key="11">
    <source>
        <dbReference type="Pfam" id="PF02880"/>
    </source>
</evidence>
<dbReference type="InterPro" id="IPR016066">
    <property type="entry name" value="A-D-PHexomutase_CS"/>
</dbReference>
<evidence type="ECO:0000256" key="8">
    <source>
        <dbReference type="RuleBase" id="RU004326"/>
    </source>
</evidence>
<protein>
    <recommendedName>
        <fullName evidence="7">Phosphoglucomutase</fullName>
        <ecNumber evidence="7">5.4.2.2</ecNumber>
    </recommendedName>
</protein>
<evidence type="ECO:0000256" key="6">
    <source>
        <dbReference type="ARBA" id="ARBA00023235"/>
    </source>
</evidence>
<evidence type="ECO:0000256" key="4">
    <source>
        <dbReference type="ARBA" id="ARBA00022723"/>
    </source>
</evidence>
<sequence>MVHHPRAGQRAQQSDLINVAQLISQYYVFKPDVEHSKQVVKFGTSGHRGSAQRYSFNEHHVLAISQAIVDIRKKIGIMGPCYVGKDTHALSEPAFISVLEVLIANDIEVIIQTNNGYTPTPVISNAILAYNRMAIKQADGIIITPSHNPPEDGGIKYNLANGGPANKDITRLIEKRANSLLGENISNIKRITLEKAWKSGKIYARDLVQPYVEQLKNILDMTSIQHSKLKLGVDPLGGSGVDYWERIAEYYRLDLTLVNKEIDQTFRFMHLDYDGIIRIDNSSKSAMRGLLGLCNKFDLVFTNDPDYDRHGILTPEGLMNPNHYLSTSIKYLFQHRPQWGNNIGIGKTLVSSSMINRVANSLGRHLLEVPVGFKWFVEGLYKGNLGFVGEESAGASFLCFNGQPWSTDKDGIIMCLLAAEITAITKKNPHQHYLDLIQQFGSPSYNRLQIPTNGKKNILLPNLFSTLTNAFINLGGDIITKRLTMAPSNGKSIDGLKLITENSWVAVRSSGTEEAYKIYSESFRGKKHRQKIEKEIIDVINDIM</sequence>
<evidence type="ECO:0000313" key="12">
    <source>
        <dbReference type="EMBL" id="AFP85744.1"/>
    </source>
</evidence>
<dbReference type="InterPro" id="IPR005845">
    <property type="entry name" value="A-D-PHexomutase_a/b/a-II"/>
</dbReference>
<dbReference type="STRING" id="134287.A35E_00450"/>
<dbReference type="PANTHER" id="PTHR45745">
    <property type="entry name" value="PHOSPHOMANNOMUTASE 45A"/>
    <property type="match status" value="1"/>
</dbReference>
<dbReference type="FunFam" id="3.40.120.10:FF:000012">
    <property type="entry name" value="Phosphoglucomutase, alpha-D-glucose phosphate-specific"/>
    <property type="match status" value="1"/>
</dbReference>
<keyword evidence="13" id="KW-1185">Reference proteome</keyword>
<dbReference type="GO" id="GO:0004614">
    <property type="term" value="F:phosphoglucomutase activity"/>
    <property type="evidence" value="ECO:0007669"/>
    <property type="project" value="UniProtKB-UniRule"/>
</dbReference>
<dbReference type="InterPro" id="IPR036900">
    <property type="entry name" value="A-D-PHexomutase_C_sf"/>
</dbReference>
<dbReference type="OrthoDB" id="9806956at2"/>
<evidence type="ECO:0000259" key="9">
    <source>
        <dbReference type="Pfam" id="PF02878"/>
    </source>
</evidence>
<dbReference type="Gene3D" id="3.30.310.50">
    <property type="entry name" value="Alpha-D-phosphohexomutase, C-terminal domain"/>
    <property type="match status" value="1"/>
</dbReference>
<dbReference type="SUPFAM" id="SSF53738">
    <property type="entry name" value="Phosphoglucomutase, first 3 domains"/>
    <property type="match status" value="3"/>
</dbReference>
<dbReference type="GO" id="GO:0005975">
    <property type="term" value="P:carbohydrate metabolic process"/>
    <property type="evidence" value="ECO:0007669"/>
    <property type="project" value="UniProtKB-UniRule"/>
</dbReference>
<evidence type="ECO:0000313" key="13">
    <source>
        <dbReference type="Proteomes" id="UP000003937"/>
    </source>
</evidence>
<feature type="domain" description="Alpha-D-phosphohexomutase alpha/beta/alpha" evidence="11">
    <location>
        <begin position="320"/>
        <end position="440"/>
    </location>
</feature>
<dbReference type="Pfam" id="PF02879">
    <property type="entry name" value="PGM_PMM_II"/>
    <property type="match status" value="1"/>
</dbReference>
<dbReference type="Gene3D" id="3.40.120.10">
    <property type="entry name" value="Alpha-D-Glucose-1,6-Bisphosphate, subunit A, domain 3"/>
    <property type="match status" value="3"/>
</dbReference>
<comment type="cofactor">
    <cofactor evidence="1">
        <name>Mg(2+)</name>
        <dbReference type="ChEBI" id="CHEBI:18420"/>
    </cofactor>
</comment>
<keyword evidence="4 8" id="KW-0479">Metal-binding</keyword>
<dbReference type="AlphaFoldDB" id="J3Z5V4"/>
<dbReference type="Pfam" id="PF02880">
    <property type="entry name" value="PGM_PMM_III"/>
    <property type="match status" value="1"/>
</dbReference>
<evidence type="ECO:0000256" key="7">
    <source>
        <dbReference type="NCBIfam" id="TIGR01132"/>
    </source>
</evidence>
<dbReference type="KEGG" id="sehc:A35E_00450"/>
<dbReference type="InterPro" id="IPR005844">
    <property type="entry name" value="A-D-PHexomutase_a/b/a-I"/>
</dbReference>
<dbReference type="InterPro" id="IPR016055">
    <property type="entry name" value="A-D-PHexomutase_a/b/a-I/II/III"/>
</dbReference>
<feature type="domain" description="Alpha-D-phosphohexomutase alpha/beta/alpha" evidence="10">
    <location>
        <begin position="210"/>
        <end position="317"/>
    </location>
</feature>
<dbReference type="InterPro" id="IPR005852">
    <property type="entry name" value="PGM_a-D-Glc-sp"/>
</dbReference>
<proteinExistence type="inferred from homology"/>
<keyword evidence="3" id="KW-0597">Phosphoprotein</keyword>
<dbReference type="GO" id="GO:0000287">
    <property type="term" value="F:magnesium ion binding"/>
    <property type="evidence" value="ECO:0007669"/>
    <property type="project" value="InterPro"/>
</dbReference>
<comment type="similarity">
    <text evidence="2 8">Belongs to the phosphohexose mutase family.</text>
</comment>
<dbReference type="NCBIfam" id="TIGR01132">
    <property type="entry name" value="pgm"/>
    <property type="match status" value="1"/>
</dbReference>
<dbReference type="PROSITE" id="PS00710">
    <property type="entry name" value="PGM_PMM"/>
    <property type="match status" value="1"/>
</dbReference>
<gene>
    <name evidence="12" type="ORF">A35E_00450</name>
</gene>
<reference evidence="12 13" key="1">
    <citation type="journal article" date="2012" name="Mol. Biol. Evol.">
        <title>Genome reduction and co-evolution between the primary and secondary bacterial symbionts of psyllids.</title>
        <authorList>
            <person name="Sloan D.B."/>
            <person name="Moran N.A."/>
        </authorList>
    </citation>
    <scope>NUCLEOTIDE SEQUENCE [LARGE SCALE GENOMIC DNA]</scope>
    <source>
        <strain evidence="12">Hcub_S</strain>
    </source>
</reference>
<dbReference type="EMBL" id="CP003547">
    <property type="protein sequence ID" value="AFP85744.1"/>
    <property type="molecule type" value="Genomic_DNA"/>
</dbReference>
<dbReference type="InterPro" id="IPR005846">
    <property type="entry name" value="A-D-PHexomutase_a/b/a-III"/>
</dbReference>
<evidence type="ECO:0000256" key="2">
    <source>
        <dbReference type="ARBA" id="ARBA00010231"/>
    </source>
</evidence>
<dbReference type="SUPFAM" id="SSF55957">
    <property type="entry name" value="Phosphoglucomutase, C-terminal domain"/>
    <property type="match status" value="1"/>
</dbReference>
<dbReference type="GO" id="GO:0006166">
    <property type="term" value="P:purine ribonucleoside salvage"/>
    <property type="evidence" value="ECO:0007669"/>
    <property type="project" value="TreeGrafter"/>
</dbReference>